<dbReference type="SUPFAM" id="SSF46565">
    <property type="entry name" value="Chaperone J-domain"/>
    <property type="match status" value="1"/>
</dbReference>
<evidence type="ECO:0000256" key="2">
    <source>
        <dbReference type="ARBA" id="ARBA00022705"/>
    </source>
</evidence>
<dbReference type="GO" id="GO:0005524">
    <property type="term" value="F:ATP binding"/>
    <property type="evidence" value="ECO:0007669"/>
    <property type="project" value="InterPro"/>
</dbReference>
<feature type="repeat" description="CXXCXGXG motif" evidence="12">
    <location>
        <begin position="198"/>
        <end position="205"/>
    </location>
</feature>
<evidence type="ECO:0000256" key="10">
    <source>
        <dbReference type="ARBA" id="ARBA00061004"/>
    </source>
</evidence>
<keyword evidence="17" id="KW-1185">Reference proteome</keyword>
<dbReference type="GO" id="GO:0008270">
    <property type="term" value="F:zinc ion binding"/>
    <property type="evidence" value="ECO:0007669"/>
    <property type="project" value="UniProtKB-UniRule"/>
</dbReference>
<dbReference type="CDD" id="cd06257">
    <property type="entry name" value="DnaJ"/>
    <property type="match status" value="1"/>
</dbReference>
<evidence type="ECO:0000256" key="8">
    <source>
        <dbReference type="ARBA" id="ARBA00023186"/>
    </source>
</evidence>
<dbReference type="FunFam" id="2.10.230.10:FF:000002">
    <property type="entry name" value="Molecular chaperone DnaJ"/>
    <property type="match status" value="1"/>
</dbReference>
<comment type="subunit">
    <text evidence="12">Homodimer.</text>
</comment>
<proteinExistence type="inferred from homology"/>
<evidence type="ECO:0000313" key="17">
    <source>
        <dbReference type="Proteomes" id="UP000676194"/>
    </source>
</evidence>
<feature type="binding site" evidence="12">
    <location>
        <position position="187"/>
    </location>
    <ligand>
        <name>Zn(2+)</name>
        <dbReference type="ChEBI" id="CHEBI:29105"/>
        <label>2</label>
    </ligand>
</feature>
<evidence type="ECO:0000256" key="5">
    <source>
        <dbReference type="ARBA" id="ARBA00022771"/>
    </source>
</evidence>
<dbReference type="PROSITE" id="PS51188">
    <property type="entry name" value="ZF_CR"/>
    <property type="match status" value="1"/>
</dbReference>
<dbReference type="InterPro" id="IPR001305">
    <property type="entry name" value="HSP_DnaJ_Cys-rich_dom"/>
</dbReference>
<sequence>MAGKRDYYEVLGVTREASTEIIVKAYRKLAREYHPDRNIGNKDAEHKFKEVNEAHEVLSNDEKRAVYDRYGHSGLEGGMGGAGFGGFGGGAGDVFSDLINGFFGGGQQRRRGPQEGRDIQMVLDVTLREAAKGIKKDVVIPRLETCVDCRGAGTKTGKKVQCRNCGGKGEVYLSHGFFQVRQACRSCNGSGSTISDPCPSCRGQGKVEEKRKLEVNIPAGVDTGVRLQLRGEGEAGDPGAVRGDLEIVIRVGEDPDFKRDGNHLITVVPITYSQAALGASIEIPTLLGKTMLEIPRGTQTHTELRVSGEGMPSLRGNRKGDLRVLAIVETPTKLTPRHEELLRELAGIEQKHVSPERKTFFDKLKGFFGNEEKKDED</sequence>
<dbReference type="PROSITE" id="PS50076">
    <property type="entry name" value="DNAJ_2"/>
    <property type="match status" value="1"/>
</dbReference>
<dbReference type="GO" id="GO:0042026">
    <property type="term" value="P:protein refolding"/>
    <property type="evidence" value="ECO:0007669"/>
    <property type="project" value="TreeGrafter"/>
</dbReference>
<dbReference type="Pfam" id="PF00684">
    <property type="entry name" value="DnaJ_CXXCXGXG"/>
    <property type="match status" value="1"/>
</dbReference>
<dbReference type="GO" id="GO:0009408">
    <property type="term" value="P:response to heat"/>
    <property type="evidence" value="ECO:0007669"/>
    <property type="project" value="InterPro"/>
</dbReference>
<dbReference type="GO" id="GO:0016491">
    <property type="term" value="F:oxidoreductase activity"/>
    <property type="evidence" value="ECO:0007669"/>
    <property type="project" value="UniProtKB-KW"/>
</dbReference>
<accession>A0A8E6B780</accession>
<dbReference type="PROSITE" id="PS00636">
    <property type="entry name" value="DNAJ_1"/>
    <property type="match status" value="1"/>
</dbReference>
<dbReference type="Proteomes" id="UP000676194">
    <property type="component" value="Chromosome"/>
</dbReference>
<feature type="binding site" evidence="12">
    <location>
        <position position="162"/>
    </location>
    <ligand>
        <name>Zn(2+)</name>
        <dbReference type="ChEBI" id="CHEBI:29105"/>
        <label>2</label>
    </ligand>
</feature>
<evidence type="ECO:0000256" key="9">
    <source>
        <dbReference type="ARBA" id="ARBA00053423"/>
    </source>
</evidence>
<dbReference type="NCBIfam" id="NF008035">
    <property type="entry name" value="PRK10767.1"/>
    <property type="match status" value="1"/>
</dbReference>
<dbReference type="PRINTS" id="PR00625">
    <property type="entry name" value="JDOMAIN"/>
</dbReference>
<keyword evidence="3 12" id="KW-0479">Metal-binding</keyword>
<dbReference type="GO" id="GO:0031072">
    <property type="term" value="F:heat shock protein binding"/>
    <property type="evidence" value="ECO:0007669"/>
    <property type="project" value="InterPro"/>
</dbReference>
<comment type="similarity">
    <text evidence="10 12">Belongs to the DnaJ family.</text>
</comment>
<evidence type="ECO:0000256" key="1">
    <source>
        <dbReference type="ARBA" id="ARBA00022490"/>
    </source>
</evidence>
<dbReference type="AlphaFoldDB" id="A0A8E6B780"/>
<feature type="domain" description="J" evidence="14">
    <location>
        <begin position="6"/>
        <end position="71"/>
    </location>
</feature>
<evidence type="ECO:0000256" key="6">
    <source>
        <dbReference type="ARBA" id="ARBA00022833"/>
    </source>
</evidence>
<dbReference type="SUPFAM" id="SSF57938">
    <property type="entry name" value="DnaJ/Hsp40 cysteine-rich domain"/>
    <property type="match status" value="1"/>
</dbReference>
<dbReference type="GO" id="GO:0006260">
    <property type="term" value="P:DNA replication"/>
    <property type="evidence" value="ECO:0007669"/>
    <property type="project" value="UniProtKB-KW"/>
</dbReference>
<keyword evidence="6 12" id="KW-0862">Zinc</keyword>
<feature type="binding site" evidence="12">
    <location>
        <position position="165"/>
    </location>
    <ligand>
        <name>Zn(2+)</name>
        <dbReference type="ChEBI" id="CHEBI:29105"/>
        <label>2</label>
    </ligand>
</feature>
<comment type="domain">
    <text evidence="12">The J domain is necessary and sufficient to stimulate DnaK ATPase activity. Zinc center 1 plays an important role in the autonomous, DnaK-independent chaperone activity of DnaJ. Zinc center 2 is essential for interaction with DnaK and for DnaJ activity.</text>
</comment>
<dbReference type="SUPFAM" id="SSF49493">
    <property type="entry name" value="HSP40/DnaJ peptide-binding domain"/>
    <property type="match status" value="2"/>
</dbReference>
<feature type="repeat" description="CXXCXGXG motif" evidence="12">
    <location>
        <begin position="184"/>
        <end position="191"/>
    </location>
</feature>
<feature type="binding site" evidence="12">
    <location>
        <position position="184"/>
    </location>
    <ligand>
        <name>Zn(2+)</name>
        <dbReference type="ChEBI" id="CHEBI:29105"/>
        <label>2</label>
    </ligand>
</feature>
<dbReference type="CDD" id="cd10719">
    <property type="entry name" value="DnaJ_zf"/>
    <property type="match status" value="1"/>
</dbReference>
<protein>
    <recommendedName>
        <fullName evidence="11 12">Chaperone protein DnaJ</fullName>
    </recommendedName>
</protein>
<feature type="binding site" evidence="12">
    <location>
        <position position="146"/>
    </location>
    <ligand>
        <name>Zn(2+)</name>
        <dbReference type="ChEBI" id="CHEBI:29105"/>
        <label>1</label>
    </ligand>
</feature>
<keyword evidence="1 12" id="KW-0963">Cytoplasm</keyword>
<evidence type="ECO:0000256" key="4">
    <source>
        <dbReference type="ARBA" id="ARBA00022737"/>
    </source>
</evidence>
<comment type="subcellular location">
    <subcellularLocation>
        <location evidence="12">Cytoplasm</location>
    </subcellularLocation>
</comment>
<keyword evidence="5 12" id="KW-0863">Zinc-finger</keyword>
<dbReference type="PANTHER" id="PTHR43096">
    <property type="entry name" value="DNAJ HOMOLOG 1, MITOCHONDRIAL-RELATED"/>
    <property type="match status" value="1"/>
</dbReference>
<gene>
    <name evidence="12 16" type="primary">dnaJ</name>
    <name evidence="16" type="ORF">KIH39_01180</name>
</gene>
<dbReference type="InterPro" id="IPR002939">
    <property type="entry name" value="DnaJ_C"/>
</dbReference>
<dbReference type="NCBIfam" id="TIGR02349">
    <property type="entry name" value="DnaJ_bact"/>
    <property type="match status" value="1"/>
</dbReference>
<dbReference type="Gene3D" id="2.60.260.20">
    <property type="entry name" value="Urease metallochaperone UreE, N-terminal domain"/>
    <property type="match status" value="2"/>
</dbReference>
<dbReference type="RefSeq" id="WP_213497451.1">
    <property type="nucleotide sequence ID" value="NZ_CP074694.1"/>
</dbReference>
<dbReference type="Pfam" id="PF00226">
    <property type="entry name" value="DnaJ"/>
    <property type="match status" value="1"/>
</dbReference>
<feature type="domain" description="CR-type" evidence="15">
    <location>
        <begin position="133"/>
        <end position="210"/>
    </location>
</feature>
<dbReference type="Pfam" id="PF01556">
    <property type="entry name" value="DnaJ_C"/>
    <property type="match status" value="1"/>
</dbReference>
<evidence type="ECO:0000256" key="12">
    <source>
        <dbReference type="HAMAP-Rule" id="MF_01152"/>
    </source>
</evidence>
<keyword evidence="7 12" id="KW-0346">Stress response</keyword>
<comment type="function">
    <text evidence="9 12">Participates actively in the response to hyperosmotic and heat shock by preventing the aggregation of stress-denatured proteins and by disaggregating proteins, also in an autonomous, DnaK-independent fashion. Unfolded proteins bind initially to DnaJ; upon interaction with the DnaJ-bound protein, DnaK hydrolyzes its bound ATP, resulting in the formation of a stable complex. GrpE releases ADP from DnaK; ATP binding to DnaK triggers the release of the substrate protein, thus completing the reaction cycle. Several rounds of ATP-dependent interactions between DnaJ, DnaK and GrpE are required for fully efficient folding. Also involved, together with DnaK and GrpE, in the DNA replication of plasmids through activation of initiation proteins.</text>
</comment>
<dbReference type="InterPro" id="IPR036410">
    <property type="entry name" value="HSP_DnaJ_Cys-rich_dom_sf"/>
</dbReference>
<dbReference type="Gene3D" id="1.10.287.110">
    <property type="entry name" value="DnaJ domain"/>
    <property type="match status" value="1"/>
</dbReference>
<reference evidence="16" key="1">
    <citation type="submission" date="2021-05" db="EMBL/GenBank/DDBJ databases">
        <title>Complete genome sequence of the cellulolytic planctomycete Telmatocola sphagniphila SP2T and characterization of the first cellulase from planctomycetes.</title>
        <authorList>
            <person name="Rakitin A.L."/>
            <person name="Beletsky A.V."/>
            <person name="Naumoff D.G."/>
            <person name="Kulichevskaya I.S."/>
            <person name="Mardanov A.V."/>
            <person name="Ravin N.V."/>
            <person name="Dedysh S.N."/>
        </authorList>
    </citation>
    <scope>NUCLEOTIDE SEQUENCE</scope>
    <source>
        <strain evidence="16">SP2T</strain>
    </source>
</reference>
<dbReference type="PANTHER" id="PTHR43096:SF48">
    <property type="entry name" value="CHAPERONE PROTEIN DNAJ"/>
    <property type="match status" value="1"/>
</dbReference>
<keyword evidence="2 12" id="KW-0235">DNA replication</keyword>
<feature type="repeat" description="CXXCXGXG motif" evidence="12">
    <location>
        <begin position="146"/>
        <end position="153"/>
    </location>
</feature>
<dbReference type="GO" id="GO:0005737">
    <property type="term" value="C:cytoplasm"/>
    <property type="evidence" value="ECO:0007669"/>
    <property type="project" value="UniProtKB-SubCell"/>
</dbReference>
<dbReference type="InterPro" id="IPR012724">
    <property type="entry name" value="DnaJ"/>
</dbReference>
<dbReference type="CDD" id="cd10747">
    <property type="entry name" value="DnaJ_C"/>
    <property type="match status" value="1"/>
</dbReference>
<comment type="cofactor">
    <cofactor evidence="12">
        <name>Zn(2+)</name>
        <dbReference type="ChEBI" id="CHEBI:29105"/>
    </cofactor>
    <text evidence="12">Binds 2 Zn(2+) ions per monomer.</text>
</comment>
<feature type="binding site" evidence="12">
    <location>
        <position position="201"/>
    </location>
    <ligand>
        <name>Zn(2+)</name>
        <dbReference type="ChEBI" id="CHEBI:29105"/>
        <label>1</label>
    </ligand>
</feature>
<dbReference type="EMBL" id="CP074694">
    <property type="protein sequence ID" value="QVL32559.1"/>
    <property type="molecule type" value="Genomic_DNA"/>
</dbReference>
<dbReference type="KEGG" id="tsph:KIH39_01180"/>
<keyword evidence="8 12" id="KW-0143">Chaperone</keyword>
<dbReference type="InterPro" id="IPR008971">
    <property type="entry name" value="HSP40/DnaJ_pept-bd"/>
</dbReference>
<evidence type="ECO:0000259" key="15">
    <source>
        <dbReference type="PROSITE" id="PS51188"/>
    </source>
</evidence>
<keyword evidence="4 12" id="KW-0677">Repeat</keyword>
<evidence type="ECO:0000313" key="16">
    <source>
        <dbReference type="EMBL" id="QVL32559.1"/>
    </source>
</evidence>
<dbReference type="FunFam" id="1.10.287.110:FF:000034">
    <property type="entry name" value="Chaperone protein DnaJ"/>
    <property type="match status" value="1"/>
</dbReference>
<dbReference type="InterPro" id="IPR036869">
    <property type="entry name" value="J_dom_sf"/>
</dbReference>
<evidence type="ECO:0000256" key="3">
    <source>
        <dbReference type="ARBA" id="ARBA00022723"/>
    </source>
</evidence>
<evidence type="ECO:0000259" key="14">
    <source>
        <dbReference type="PROSITE" id="PS50076"/>
    </source>
</evidence>
<dbReference type="HAMAP" id="MF_01152">
    <property type="entry name" value="DnaJ"/>
    <property type="match status" value="1"/>
</dbReference>
<keyword evidence="16" id="KW-0560">Oxidoreductase</keyword>
<feature type="repeat" description="CXXCXGXG motif" evidence="12">
    <location>
        <begin position="162"/>
        <end position="169"/>
    </location>
</feature>
<dbReference type="InterPro" id="IPR001623">
    <property type="entry name" value="DnaJ_domain"/>
</dbReference>
<dbReference type="Gene3D" id="2.10.230.10">
    <property type="entry name" value="Heat shock protein DnaJ, cysteine-rich domain"/>
    <property type="match status" value="1"/>
</dbReference>
<feature type="binding site" evidence="12">
    <location>
        <position position="198"/>
    </location>
    <ligand>
        <name>Zn(2+)</name>
        <dbReference type="ChEBI" id="CHEBI:29105"/>
        <label>1</label>
    </ligand>
</feature>
<feature type="zinc finger region" description="CR-type" evidence="13">
    <location>
        <begin position="133"/>
        <end position="210"/>
    </location>
</feature>
<evidence type="ECO:0000256" key="13">
    <source>
        <dbReference type="PROSITE-ProRule" id="PRU00546"/>
    </source>
</evidence>
<evidence type="ECO:0000256" key="7">
    <source>
        <dbReference type="ARBA" id="ARBA00023016"/>
    </source>
</evidence>
<organism evidence="16 17">
    <name type="scientific">Telmatocola sphagniphila</name>
    <dbReference type="NCBI Taxonomy" id="1123043"/>
    <lineage>
        <taxon>Bacteria</taxon>
        <taxon>Pseudomonadati</taxon>
        <taxon>Planctomycetota</taxon>
        <taxon>Planctomycetia</taxon>
        <taxon>Gemmatales</taxon>
        <taxon>Gemmataceae</taxon>
    </lineage>
</organism>
<dbReference type="InterPro" id="IPR018253">
    <property type="entry name" value="DnaJ_domain_CS"/>
</dbReference>
<dbReference type="SMART" id="SM00271">
    <property type="entry name" value="DnaJ"/>
    <property type="match status" value="1"/>
</dbReference>
<feature type="binding site" evidence="12">
    <location>
        <position position="149"/>
    </location>
    <ligand>
        <name>Zn(2+)</name>
        <dbReference type="ChEBI" id="CHEBI:29105"/>
        <label>1</label>
    </ligand>
</feature>
<dbReference type="GO" id="GO:0051082">
    <property type="term" value="F:unfolded protein binding"/>
    <property type="evidence" value="ECO:0007669"/>
    <property type="project" value="UniProtKB-UniRule"/>
</dbReference>
<evidence type="ECO:0000256" key="11">
    <source>
        <dbReference type="ARBA" id="ARBA00067609"/>
    </source>
</evidence>
<name>A0A8E6B780_9BACT</name>
<dbReference type="FunFam" id="2.60.260.20:FF:000005">
    <property type="entry name" value="Chaperone protein dnaJ 1, mitochondrial"/>
    <property type="match status" value="1"/>
</dbReference>